<dbReference type="InterPro" id="IPR036291">
    <property type="entry name" value="NAD(P)-bd_dom_sf"/>
</dbReference>
<comment type="similarity">
    <text evidence="1">Belongs to the NmrA-type oxidoreductase family.</text>
</comment>
<protein>
    <recommendedName>
        <fullName evidence="3">NmrA-like domain-containing protein</fullName>
    </recommendedName>
</protein>
<gene>
    <name evidence="4" type="ORF">INT43_008366</name>
</gene>
<comment type="caution">
    <text evidence="4">The sequence shown here is derived from an EMBL/GenBank/DDBJ whole genome shotgun (WGS) entry which is preliminary data.</text>
</comment>
<keyword evidence="2" id="KW-0521">NADP</keyword>
<dbReference type="Pfam" id="PF05368">
    <property type="entry name" value="NmrA"/>
    <property type="match status" value="1"/>
</dbReference>
<evidence type="ECO:0000256" key="1">
    <source>
        <dbReference type="ARBA" id="ARBA00006328"/>
    </source>
</evidence>
<keyword evidence="5" id="KW-1185">Reference proteome</keyword>
<dbReference type="SUPFAM" id="SSF51735">
    <property type="entry name" value="NAD(P)-binding Rossmann-fold domains"/>
    <property type="match status" value="1"/>
</dbReference>
<evidence type="ECO:0000259" key="3">
    <source>
        <dbReference type="Pfam" id="PF05368"/>
    </source>
</evidence>
<dbReference type="Gene3D" id="3.40.50.720">
    <property type="entry name" value="NAD(P)-binding Rossmann-like Domain"/>
    <property type="match status" value="2"/>
</dbReference>
<dbReference type="InterPro" id="IPR008030">
    <property type="entry name" value="NmrA-like"/>
</dbReference>
<proteinExistence type="inferred from homology"/>
<dbReference type="OrthoDB" id="419598at2759"/>
<dbReference type="AlphaFoldDB" id="A0A8H7PDE2"/>
<evidence type="ECO:0000313" key="5">
    <source>
        <dbReference type="Proteomes" id="UP000654370"/>
    </source>
</evidence>
<name>A0A8H7PDE2_MORIS</name>
<organism evidence="4 5">
    <name type="scientific">Mortierella isabellina</name>
    <name type="common">Filamentous fungus</name>
    <name type="synonym">Umbelopsis isabellina</name>
    <dbReference type="NCBI Taxonomy" id="91625"/>
    <lineage>
        <taxon>Eukaryota</taxon>
        <taxon>Fungi</taxon>
        <taxon>Fungi incertae sedis</taxon>
        <taxon>Mucoromycota</taxon>
        <taxon>Mucoromycotina</taxon>
        <taxon>Umbelopsidomycetes</taxon>
        <taxon>Umbelopsidales</taxon>
        <taxon>Umbelopsidaceae</taxon>
        <taxon>Umbelopsis</taxon>
    </lineage>
</organism>
<feature type="domain" description="NmrA-like" evidence="3">
    <location>
        <begin position="9"/>
        <end position="116"/>
    </location>
</feature>
<dbReference type="PANTHER" id="PTHR42748">
    <property type="entry name" value="NITROGEN METABOLITE REPRESSION PROTEIN NMRA FAMILY MEMBER"/>
    <property type="match status" value="1"/>
</dbReference>
<dbReference type="Proteomes" id="UP000654370">
    <property type="component" value="Unassembled WGS sequence"/>
</dbReference>
<dbReference type="InterPro" id="IPR051164">
    <property type="entry name" value="NmrA-like_oxidored"/>
</dbReference>
<accession>A0A8H7PDE2</accession>
<evidence type="ECO:0000313" key="4">
    <source>
        <dbReference type="EMBL" id="KAG2171640.1"/>
    </source>
</evidence>
<dbReference type="EMBL" id="JAEPQZ010000020">
    <property type="protein sequence ID" value="KAG2171640.1"/>
    <property type="molecule type" value="Genomic_DNA"/>
</dbReference>
<dbReference type="PANTHER" id="PTHR42748:SF7">
    <property type="entry name" value="NMRA LIKE REDOX SENSOR 1-RELATED"/>
    <property type="match status" value="1"/>
</dbReference>
<sequence length="283" mass="31653">MQTRTIMSKNTILVTTATGNVGGHIVTLLLEQGFNVNALVRNPDSEAAQKLKAQGVTLFKGDFDDVPSIEAAAEGVYGVFINTVPNFANMDEYKHNSNIITAAKKAGAKIAVYMSVDVQEAGFDHWTIIRPAMFLSNFHTRLASYMWPLLQKEHKFVYSPLDLNYVFSVVDTLDVGKFCAAPFWDTKTFDKQMIDLRTEDVALSKLAEIMTKATGIPINAELVSREEAKTKGVPDAAYQWEDWQVATGYKIDTERLKSFPIKLSSTEAYFDRNKDKAIQFLSQ</sequence>
<reference evidence="4" key="1">
    <citation type="submission" date="2020-12" db="EMBL/GenBank/DDBJ databases">
        <title>Metabolic potential, ecology and presence of endohyphal bacteria is reflected in genomic diversity of Mucoromycotina.</title>
        <authorList>
            <person name="Muszewska A."/>
            <person name="Okrasinska A."/>
            <person name="Steczkiewicz K."/>
            <person name="Drgas O."/>
            <person name="Orlowska M."/>
            <person name="Perlinska-Lenart U."/>
            <person name="Aleksandrzak-Piekarczyk T."/>
            <person name="Szatraj K."/>
            <person name="Zielenkiewicz U."/>
            <person name="Pilsyk S."/>
            <person name="Malc E."/>
            <person name="Mieczkowski P."/>
            <person name="Kruszewska J.S."/>
            <person name="Biernat P."/>
            <person name="Pawlowska J."/>
        </authorList>
    </citation>
    <scope>NUCLEOTIDE SEQUENCE</scope>
    <source>
        <strain evidence="4">WA0000067209</strain>
    </source>
</reference>
<evidence type="ECO:0000256" key="2">
    <source>
        <dbReference type="ARBA" id="ARBA00022857"/>
    </source>
</evidence>